<name>A0ABT9N5E0_9ACTN</name>
<sequence length="161" mass="17139">MTALSLPPAALVRPALIPPARTWRTLIPPALTRPVLIPPELIRSRPALMSPILTLLAGLATCGTPVPLPGRVAADCIGGLPNADARPRACDAIALLVALLWRRGRQARAFLPGRTFRLPSCGTLRRSGPAVRVHPDRCPVSRALGLSAPAWWITAIVRVTP</sequence>
<reference evidence="1 2" key="1">
    <citation type="submission" date="2023-07" db="EMBL/GenBank/DDBJ databases">
        <title>Sequencing the genomes of 1000 actinobacteria strains.</title>
        <authorList>
            <person name="Klenk H.-P."/>
        </authorList>
    </citation>
    <scope>NUCLEOTIDE SEQUENCE [LARGE SCALE GENOMIC DNA]</scope>
    <source>
        <strain evidence="1 2">DSM 44710</strain>
    </source>
</reference>
<organism evidence="1 2">
    <name type="scientific">Catenuloplanes nepalensis</name>
    <dbReference type="NCBI Taxonomy" id="587533"/>
    <lineage>
        <taxon>Bacteria</taxon>
        <taxon>Bacillati</taxon>
        <taxon>Actinomycetota</taxon>
        <taxon>Actinomycetes</taxon>
        <taxon>Micromonosporales</taxon>
        <taxon>Micromonosporaceae</taxon>
        <taxon>Catenuloplanes</taxon>
    </lineage>
</organism>
<accession>A0ABT9N5E0</accession>
<dbReference type="RefSeq" id="WP_306837171.1">
    <property type="nucleotide sequence ID" value="NZ_JAUSRA010000001.1"/>
</dbReference>
<protein>
    <submittedName>
        <fullName evidence="1">Uncharacterized protein</fullName>
    </submittedName>
</protein>
<dbReference type="EMBL" id="JAUSRA010000001">
    <property type="protein sequence ID" value="MDP9798917.1"/>
    <property type="molecule type" value="Genomic_DNA"/>
</dbReference>
<proteinExistence type="predicted"/>
<keyword evidence="2" id="KW-1185">Reference proteome</keyword>
<dbReference type="Proteomes" id="UP001240984">
    <property type="component" value="Unassembled WGS sequence"/>
</dbReference>
<gene>
    <name evidence="1" type="ORF">J2S43_007429</name>
</gene>
<evidence type="ECO:0000313" key="1">
    <source>
        <dbReference type="EMBL" id="MDP9798917.1"/>
    </source>
</evidence>
<evidence type="ECO:0000313" key="2">
    <source>
        <dbReference type="Proteomes" id="UP001240984"/>
    </source>
</evidence>
<comment type="caution">
    <text evidence="1">The sequence shown here is derived from an EMBL/GenBank/DDBJ whole genome shotgun (WGS) entry which is preliminary data.</text>
</comment>